<organism evidence="2 3">
    <name type="scientific">Tetrahymena thermophila (strain SB210)</name>
    <dbReference type="NCBI Taxonomy" id="312017"/>
    <lineage>
        <taxon>Eukaryota</taxon>
        <taxon>Sar</taxon>
        <taxon>Alveolata</taxon>
        <taxon>Ciliophora</taxon>
        <taxon>Intramacronucleata</taxon>
        <taxon>Oligohymenophorea</taxon>
        <taxon>Hymenostomatida</taxon>
        <taxon>Tetrahymenina</taxon>
        <taxon>Tetrahymenidae</taxon>
        <taxon>Tetrahymena</taxon>
    </lineage>
</organism>
<keyword evidence="3" id="KW-1185">Reference proteome</keyword>
<evidence type="ECO:0000313" key="2">
    <source>
        <dbReference type="EMBL" id="EAR97947.1"/>
    </source>
</evidence>
<feature type="compositionally biased region" description="Low complexity" evidence="1">
    <location>
        <begin position="154"/>
        <end position="168"/>
    </location>
</feature>
<dbReference type="Proteomes" id="UP000009168">
    <property type="component" value="Unassembled WGS sequence"/>
</dbReference>
<evidence type="ECO:0000313" key="3">
    <source>
        <dbReference type="Proteomes" id="UP000009168"/>
    </source>
</evidence>
<dbReference type="OMA" id="QMENDNT"/>
<dbReference type="InParanoid" id="I7LVE0"/>
<feature type="region of interest" description="Disordered" evidence="1">
    <location>
        <begin position="187"/>
        <end position="213"/>
    </location>
</feature>
<feature type="compositionally biased region" description="Low complexity" evidence="1">
    <location>
        <begin position="568"/>
        <end position="580"/>
    </location>
</feature>
<reference evidence="3" key="1">
    <citation type="journal article" date="2006" name="PLoS Biol.">
        <title>Macronuclear genome sequence of the ciliate Tetrahymena thermophila, a model eukaryote.</title>
        <authorList>
            <person name="Eisen J.A."/>
            <person name="Coyne R.S."/>
            <person name="Wu M."/>
            <person name="Wu D."/>
            <person name="Thiagarajan M."/>
            <person name="Wortman J.R."/>
            <person name="Badger J.H."/>
            <person name="Ren Q."/>
            <person name="Amedeo P."/>
            <person name="Jones K.M."/>
            <person name="Tallon L.J."/>
            <person name="Delcher A.L."/>
            <person name="Salzberg S.L."/>
            <person name="Silva J.C."/>
            <person name="Haas B.J."/>
            <person name="Majoros W.H."/>
            <person name="Farzad M."/>
            <person name="Carlton J.M."/>
            <person name="Smith R.K. Jr."/>
            <person name="Garg J."/>
            <person name="Pearlman R.E."/>
            <person name="Karrer K.M."/>
            <person name="Sun L."/>
            <person name="Manning G."/>
            <person name="Elde N.C."/>
            <person name="Turkewitz A.P."/>
            <person name="Asai D.J."/>
            <person name="Wilkes D.E."/>
            <person name="Wang Y."/>
            <person name="Cai H."/>
            <person name="Collins K."/>
            <person name="Stewart B.A."/>
            <person name="Lee S.R."/>
            <person name="Wilamowska K."/>
            <person name="Weinberg Z."/>
            <person name="Ruzzo W.L."/>
            <person name="Wloga D."/>
            <person name="Gaertig J."/>
            <person name="Frankel J."/>
            <person name="Tsao C.-C."/>
            <person name="Gorovsky M.A."/>
            <person name="Keeling P.J."/>
            <person name="Waller R.F."/>
            <person name="Patron N.J."/>
            <person name="Cherry J.M."/>
            <person name="Stover N.A."/>
            <person name="Krieger C.J."/>
            <person name="del Toro C."/>
            <person name="Ryder H.F."/>
            <person name="Williamson S.C."/>
            <person name="Barbeau R.A."/>
            <person name="Hamilton E.P."/>
            <person name="Orias E."/>
        </authorList>
    </citation>
    <scope>NUCLEOTIDE SEQUENCE [LARGE SCALE GENOMIC DNA]</scope>
    <source>
        <strain evidence="3">SB210</strain>
    </source>
</reference>
<feature type="region of interest" description="Disordered" evidence="1">
    <location>
        <begin position="141"/>
        <end position="171"/>
    </location>
</feature>
<dbReference type="EMBL" id="GG662656">
    <property type="protein sequence ID" value="EAR97947.1"/>
    <property type="molecule type" value="Genomic_DNA"/>
</dbReference>
<dbReference type="AlphaFoldDB" id="I7LVE0"/>
<dbReference type="RefSeq" id="XP_001018192.1">
    <property type="nucleotide sequence ID" value="XM_001018192.3"/>
</dbReference>
<evidence type="ECO:0000256" key="1">
    <source>
        <dbReference type="SAM" id="MobiDB-lite"/>
    </source>
</evidence>
<gene>
    <name evidence="2" type="ORF">TTHERM_00283360</name>
</gene>
<dbReference type="GeneID" id="7838746"/>
<sequence length="669" mass="78160">MFAGTDCSDYTSQLDHLSYHSDQGPLNNSSVQSANATIKTKNILSCMQLIQQQLKEEDIEHINQMENDNTINFFNQYDTFNNNQKQKYLNAVSLQNNCDESNIISTGQFNKNVESNNQSLTQDKIDTVRQIKNYLKSNLDFNEADSNDENSSTDLQNQQNNQSGNSDQLVDEEDIMRRIHQMVEHYKSMSQMEKEGDEEEQEGEIEDDNNQSIKEQNSIAAEEVFQSFLERNQYYTMQKQVNLQKKRMIKQQEENSLQKKNIMSKKSKQICKDISDQFKISIGNRSQTILEKKEYDKILHQATVRYLETQDCSFKPLLNPNSMKILKQNQQRTYDQFYEDMCSWQRQTEQNKAQILINMNLEKERKEQEEKKKLQVGPQIDPNSIKIFEKKNQNGDFLTRLEVDIDKRQLKKKQLELNNQPSFQPLIYENIRSPAIINQMRSEQTNYRMQKVKDEQNTWNQFTSPVSIKSKKANTSFTVSDNKYGINNQYYYDSNVNFTENAAATPLKEKNNKTFTQVVTSSNKQQNKFNANLNSSQNISAKKVSTSNFNANIQVSNDFSNLSESKKNQYNSSNKYNSNSTKFTSIRSNQKETPQNNNKKHSIQLSSNQDFSYSPFESNPYINEDSMTMSQKNQMDQQLQNDKIEKEQFDSFIKQNLNKLKSTLNKQNL</sequence>
<feature type="compositionally biased region" description="Acidic residues" evidence="1">
    <location>
        <begin position="195"/>
        <end position="209"/>
    </location>
</feature>
<proteinExistence type="predicted"/>
<feature type="compositionally biased region" description="Polar residues" evidence="1">
    <location>
        <begin position="581"/>
        <end position="624"/>
    </location>
</feature>
<feature type="region of interest" description="Disordered" evidence="1">
    <location>
        <begin position="563"/>
        <end position="624"/>
    </location>
</feature>
<name>I7LVE0_TETTS</name>
<protein>
    <submittedName>
        <fullName evidence="2">Uncharacterized protein</fullName>
    </submittedName>
</protein>
<dbReference type="KEGG" id="tet:TTHERM_00283360"/>
<dbReference type="HOGENOM" id="CLU_410791_0_0_1"/>
<accession>I7LVE0</accession>